<reference evidence="2 3" key="1">
    <citation type="journal article" date="2016" name="Mol. Biol. Evol.">
        <title>Comparative Genomics of Early-Diverging Mushroom-Forming Fungi Provides Insights into the Origins of Lignocellulose Decay Capabilities.</title>
        <authorList>
            <person name="Nagy L.G."/>
            <person name="Riley R."/>
            <person name="Tritt A."/>
            <person name="Adam C."/>
            <person name="Daum C."/>
            <person name="Floudas D."/>
            <person name="Sun H."/>
            <person name="Yadav J.S."/>
            <person name="Pangilinan J."/>
            <person name="Larsson K.H."/>
            <person name="Matsuura K."/>
            <person name="Barry K."/>
            <person name="Labutti K."/>
            <person name="Kuo R."/>
            <person name="Ohm R.A."/>
            <person name="Bhattacharya S.S."/>
            <person name="Shirouzu T."/>
            <person name="Yoshinaga Y."/>
            <person name="Martin F.M."/>
            <person name="Grigoriev I.V."/>
            <person name="Hibbett D.S."/>
        </authorList>
    </citation>
    <scope>NUCLEOTIDE SEQUENCE [LARGE SCALE GENOMIC DNA]</scope>
    <source>
        <strain evidence="2 3">CBS 109695</strain>
    </source>
</reference>
<proteinExistence type="predicted"/>
<dbReference type="Proteomes" id="UP000076532">
    <property type="component" value="Unassembled WGS sequence"/>
</dbReference>
<evidence type="ECO:0000313" key="3">
    <source>
        <dbReference type="Proteomes" id="UP000076532"/>
    </source>
</evidence>
<evidence type="ECO:0000256" key="1">
    <source>
        <dbReference type="SAM" id="MobiDB-lite"/>
    </source>
</evidence>
<sequence length="206" mass="23531">MSSIWARRNSKTETVKNKTAGRSLVLNRQAPEPRPDTINADDLEPRLQREISDSTSAQATPLVASYASAGISGINRTVTTWHLQNLTKMRRPATSIFSAKSLELQLVGELQEANKLANPDHFAALEHRRRPVPKAKHKIAMPARQWSPFHFNISSAVKIIIYRRRRLHKDALVAQDIGQGRDFMDRGRLSLQKKKNNRLKYRRHKV</sequence>
<organism evidence="2 3">
    <name type="scientific">Athelia psychrophila</name>
    <dbReference type="NCBI Taxonomy" id="1759441"/>
    <lineage>
        <taxon>Eukaryota</taxon>
        <taxon>Fungi</taxon>
        <taxon>Dikarya</taxon>
        <taxon>Basidiomycota</taxon>
        <taxon>Agaricomycotina</taxon>
        <taxon>Agaricomycetes</taxon>
        <taxon>Agaricomycetidae</taxon>
        <taxon>Atheliales</taxon>
        <taxon>Atheliaceae</taxon>
        <taxon>Athelia</taxon>
    </lineage>
</organism>
<dbReference type="AlphaFoldDB" id="A0A166TUF9"/>
<feature type="region of interest" description="Disordered" evidence="1">
    <location>
        <begin position="1"/>
        <end position="22"/>
    </location>
</feature>
<protein>
    <submittedName>
        <fullName evidence="2">Uncharacterized protein</fullName>
    </submittedName>
</protein>
<dbReference type="EMBL" id="KV417491">
    <property type="protein sequence ID" value="KZP31000.1"/>
    <property type="molecule type" value="Genomic_DNA"/>
</dbReference>
<evidence type="ECO:0000313" key="2">
    <source>
        <dbReference type="EMBL" id="KZP31000.1"/>
    </source>
</evidence>
<name>A0A166TUF9_9AGAM</name>
<gene>
    <name evidence="2" type="ORF">FIBSPDRAFT_883700</name>
</gene>
<keyword evidence="3" id="KW-1185">Reference proteome</keyword>
<accession>A0A166TUF9</accession>